<reference evidence="3" key="1">
    <citation type="submission" date="2022-08" db="EMBL/GenBank/DDBJ databases">
        <authorList>
            <person name="Deng Y."/>
            <person name="Han X.-F."/>
            <person name="Zhang Y.-Q."/>
        </authorList>
    </citation>
    <scope>NUCLEOTIDE SEQUENCE</scope>
    <source>
        <strain evidence="3">CPCC 203407</strain>
    </source>
</reference>
<proteinExistence type="predicted"/>
<comment type="caution">
    <text evidence="3">The sequence shown here is derived from an EMBL/GenBank/DDBJ whole genome shotgun (WGS) entry which is preliminary data.</text>
</comment>
<dbReference type="Proteomes" id="UP001165587">
    <property type="component" value="Unassembled WGS sequence"/>
</dbReference>
<dbReference type="InterPro" id="IPR012338">
    <property type="entry name" value="Beta-lactam/transpept-like"/>
</dbReference>
<feature type="chain" id="PRO_5041396930" evidence="1">
    <location>
        <begin position="27"/>
        <end position="451"/>
    </location>
</feature>
<feature type="signal peptide" evidence="1">
    <location>
        <begin position="1"/>
        <end position="26"/>
    </location>
</feature>
<gene>
    <name evidence="3" type="ORF">N1028_11645</name>
</gene>
<dbReference type="InterPro" id="IPR001466">
    <property type="entry name" value="Beta-lactam-related"/>
</dbReference>
<accession>A0AA42BWM0</accession>
<sequence length="451" mass="46069">MIAPTTTARAAALVAGVLLLAGCTSSTPSDPAGTADASASTPSSSSTADAALAASTCVADPDAAIAAGKTAQPTGELPADLVSSLDAAAQAAFDLGASPGAIVGVQTPEGKWTKAYGLADPVAGTPMEVGMHTRIASLTKMYTGTILLQLAQEGKLSLDDTIDTYVDGIPNGDSITLTELANMTSGVNTYTANEAFITEYFADPTASFTPDELVTATVDVSPAAEPGERFLYSNGNTVILGEVIEEVTGRAFADELQERILDPLELTSTVWPGESAAMPEPFARGFTLNGDEAEATGAPTDSTDWNPSWAWTAGELISTTDDLLTMGRALGTGAGILDDATQKLRLESFLDPSQSPPAPGAGGYGLQMGCGQGWVGHAGELSGYNTTQFYDTATDTTVSVQTNSDVASGGCENSPTLQDDPGDEICAVSAVRIFVGLSGVLGETYQPPPRS</sequence>
<keyword evidence="4" id="KW-1185">Reference proteome</keyword>
<evidence type="ECO:0000256" key="1">
    <source>
        <dbReference type="SAM" id="SignalP"/>
    </source>
</evidence>
<feature type="domain" description="Beta-lactamase-related" evidence="2">
    <location>
        <begin position="95"/>
        <end position="406"/>
    </location>
</feature>
<evidence type="ECO:0000259" key="2">
    <source>
        <dbReference type="Pfam" id="PF00144"/>
    </source>
</evidence>
<evidence type="ECO:0000313" key="4">
    <source>
        <dbReference type="Proteomes" id="UP001165587"/>
    </source>
</evidence>
<protein>
    <submittedName>
        <fullName evidence="3">Beta-lactamase family protein</fullName>
    </submittedName>
</protein>
<organism evidence="3 4">
    <name type="scientific">Herbiconiux oxytropis</name>
    <dbReference type="NCBI Taxonomy" id="2970915"/>
    <lineage>
        <taxon>Bacteria</taxon>
        <taxon>Bacillati</taxon>
        <taxon>Actinomycetota</taxon>
        <taxon>Actinomycetes</taxon>
        <taxon>Micrococcales</taxon>
        <taxon>Microbacteriaceae</taxon>
        <taxon>Herbiconiux</taxon>
    </lineage>
</organism>
<dbReference type="PANTHER" id="PTHR43283:SF3">
    <property type="entry name" value="BETA-LACTAMASE FAMILY PROTEIN (AFU_ORTHOLOGUE AFUA_5G07500)"/>
    <property type="match status" value="1"/>
</dbReference>
<dbReference type="PANTHER" id="PTHR43283">
    <property type="entry name" value="BETA-LACTAMASE-RELATED"/>
    <property type="match status" value="1"/>
</dbReference>
<dbReference type="AlphaFoldDB" id="A0AA42BWM0"/>
<dbReference type="RefSeq" id="WP_259529059.1">
    <property type="nucleotide sequence ID" value="NZ_JANLCK010000005.1"/>
</dbReference>
<dbReference type="SUPFAM" id="SSF56601">
    <property type="entry name" value="beta-lactamase/transpeptidase-like"/>
    <property type="match status" value="1"/>
</dbReference>
<dbReference type="InterPro" id="IPR050789">
    <property type="entry name" value="Diverse_Enzym_Activities"/>
</dbReference>
<dbReference type="Gene3D" id="3.40.710.10">
    <property type="entry name" value="DD-peptidase/beta-lactamase superfamily"/>
    <property type="match status" value="1"/>
</dbReference>
<name>A0AA42BWM0_9MICO</name>
<keyword evidence="1" id="KW-0732">Signal</keyword>
<dbReference type="Pfam" id="PF00144">
    <property type="entry name" value="Beta-lactamase"/>
    <property type="match status" value="1"/>
</dbReference>
<dbReference type="EMBL" id="JANLCK010000005">
    <property type="protein sequence ID" value="MCS5726548.1"/>
    <property type="molecule type" value="Genomic_DNA"/>
</dbReference>
<evidence type="ECO:0000313" key="3">
    <source>
        <dbReference type="EMBL" id="MCS5726548.1"/>
    </source>
</evidence>